<dbReference type="Gramene" id="OBART01G30580.1">
    <property type="protein sequence ID" value="OBART01G30580.1"/>
    <property type="gene ID" value="OBART01G30580"/>
</dbReference>
<keyword evidence="3" id="KW-1185">Reference proteome</keyword>
<dbReference type="PaxDb" id="65489-OBART01G30580.1"/>
<feature type="compositionally biased region" description="Pro residues" evidence="1">
    <location>
        <begin position="1"/>
        <end position="13"/>
    </location>
</feature>
<dbReference type="Proteomes" id="UP000026960">
    <property type="component" value="Chromosome 1"/>
</dbReference>
<dbReference type="HOGENOM" id="CLU_3360501_0_0_1"/>
<evidence type="ECO:0000313" key="2">
    <source>
        <dbReference type="EnsemblPlants" id="OBART01G30580.1"/>
    </source>
</evidence>
<reference evidence="2" key="2">
    <citation type="submission" date="2015-03" db="UniProtKB">
        <authorList>
            <consortium name="EnsemblPlants"/>
        </authorList>
    </citation>
    <scope>IDENTIFICATION</scope>
</reference>
<proteinExistence type="predicted"/>
<name>A0A0D3ETX6_9ORYZ</name>
<evidence type="ECO:0000313" key="3">
    <source>
        <dbReference type="Proteomes" id="UP000026960"/>
    </source>
</evidence>
<feature type="region of interest" description="Disordered" evidence="1">
    <location>
        <begin position="1"/>
        <end position="36"/>
    </location>
</feature>
<sequence>MSPGQPDPTPPHPWQLLRRDDGQGPRCPPQVNAEVR</sequence>
<accession>A0A0D3ETX6</accession>
<evidence type="ECO:0000256" key="1">
    <source>
        <dbReference type="SAM" id="MobiDB-lite"/>
    </source>
</evidence>
<reference evidence="2" key="1">
    <citation type="journal article" date="2009" name="Rice">
        <title>De Novo Next Generation Sequencing of Plant Genomes.</title>
        <authorList>
            <person name="Rounsley S."/>
            <person name="Marri P.R."/>
            <person name="Yu Y."/>
            <person name="He R."/>
            <person name="Sisneros N."/>
            <person name="Goicoechea J.L."/>
            <person name="Lee S.J."/>
            <person name="Angelova A."/>
            <person name="Kudrna D."/>
            <person name="Luo M."/>
            <person name="Affourtit J."/>
            <person name="Desany B."/>
            <person name="Knight J."/>
            <person name="Niazi F."/>
            <person name="Egholm M."/>
            <person name="Wing R.A."/>
        </authorList>
    </citation>
    <scope>NUCLEOTIDE SEQUENCE [LARGE SCALE GENOMIC DNA]</scope>
    <source>
        <strain evidence="2">cv. IRGC 105608</strain>
    </source>
</reference>
<protein>
    <submittedName>
        <fullName evidence="2">Uncharacterized protein</fullName>
    </submittedName>
</protein>
<dbReference type="EnsemblPlants" id="OBART01G30580.1">
    <property type="protein sequence ID" value="OBART01G30580.1"/>
    <property type="gene ID" value="OBART01G30580"/>
</dbReference>
<dbReference type="AlphaFoldDB" id="A0A0D3ETX6"/>
<organism evidence="2">
    <name type="scientific">Oryza barthii</name>
    <dbReference type="NCBI Taxonomy" id="65489"/>
    <lineage>
        <taxon>Eukaryota</taxon>
        <taxon>Viridiplantae</taxon>
        <taxon>Streptophyta</taxon>
        <taxon>Embryophyta</taxon>
        <taxon>Tracheophyta</taxon>
        <taxon>Spermatophyta</taxon>
        <taxon>Magnoliopsida</taxon>
        <taxon>Liliopsida</taxon>
        <taxon>Poales</taxon>
        <taxon>Poaceae</taxon>
        <taxon>BOP clade</taxon>
        <taxon>Oryzoideae</taxon>
        <taxon>Oryzeae</taxon>
        <taxon>Oryzinae</taxon>
        <taxon>Oryza</taxon>
    </lineage>
</organism>